<evidence type="ECO:0000313" key="2">
    <source>
        <dbReference type="Proteomes" id="UP000886520"/>
    </source>
</evidence>
<proteinExistence type="predicted"/>
<dbReference type="Proteomes" id="UP000886520">
    <property type="component" value="Chromosome 13"/>
</dbReference>
<keyword evidence="2" id="KW-1185">Reference proteome</keyword>
<gene>
    <name evidence="1" type="ORF">GOP47_0013906</name>
</gene>
<comment type="caution">
    <text evidence="1">The sequence shown here is derived from an EMBL/GenBank/DDBJ whole genome shotgun (WGS) entry which is preliminary data.</text>
</comment>
<organism evidence="1 2">
    <name type="scientific">Adiantum capillus-veneris</name>
    <name type="common">Maidenhair fern</name>
    <dbReference type="NCBI Taxonomy" id="13818"/>
    <lineage>
        <taxon>Eukaryota</taxon>
        <taxon>Viridiplantae</taxon>
        <taxon>Streptophyta</taxon>
        <taxon>Embryophyta</taxon>
        <taxon>Tracheophyta</taxon>
        <taxon>Polypodiopsida</taxon>
        <taxon>Polypodiidae</taxon>
        <taxon>Polypodiales</taxon>
        <taxon>Pteridineae</taxon>
        <taxon>Pteridaceae</taxon>
        <taxon>Vittarioideae</taxon>
        <taxon>Adiantum</taxon>
    </lineage>
</organism>
<reference evidence="1" key="1">
    <citation type="submission" date="2021-01" db="EMBL/GenBank/DDBJ databases">
        <title>Adiantum capillus-veneris genome.</title>
        <authorList>
            <person name="Fang Y."/>
            <person name="Liao Q."/>
        </authorList>
    </citation>
    <scope>NUCLEOTIDE SEQUENCE</scope>
    <source>
        <strain evidence="1">H3</strain>
        <tissue evidence="1">Leaf</tissue>
    </source>
</reference>
<evidence type="ECO:0000313" key="1">
    <source>
        <dbReference type="EMBL" id="KAI5071655.1"/>
    </source>
</evidence>
<dbReference type="AlphaFoldDB" id="A0A9D4UPE5"/>
<accession>A0A9D4UPE5</accession>
<name>A0A9D4UPE5_ADICA</name>
<dbReference type="EMBL" id="JABFUD020000013">
    <property type="protein sequence ID" value="KAI5071655.1"/>
    <property type="molecule type" value="Genomic_DNA"/>
</dbReference>
<protein>
    <submittedName>
        <fullName evidence="1">Uncharacterized protein</fullName>
    </submittedName>
</protein>
<sequence length="81" mass="8912">MPHVENTKSIVVAGDYVIIGKDFAGGRKNDTFYSVHEFIKQNKPSGVNYTKRGKTMDWAADFIFLDLPFGGTQGGDNPCPT</sequence>